<feature type="compositionally biased region" description="Polar residues" evidence="1">
    <location>
        <begin position="101"/>
        <end position="113"/>
    </location>
</feature>
<accession>A0A6J4P159</accession>
<gene>
    <name evidence="2" type="ORF">AVDCRST_MAG66-1308</name>
</gene>
<dbReference type="Pfam" id="PF05762">
    <property type="entry name" value="VWA_CoxE"/>
    <property type="match status" value="1"/>
</dbReference>
<protein>
    <submittedName>
        <fullName evidence="2">Carbon monoxide oxidation accessory protein CoxE</fullName>
    </submittedName>
</protein>
<dbReference type="EMBL" id="CADCUS010000188">
    <property type="protein sequence ID" value="CAA9398050.1"/>
    <property type="molecule type" value="Genomic_DNA"/>
</dbReference>
<name>A0A6J4P159_9PSEU</name>
<evidence type="ECO:0000256" key="1">
    <source>
        <dbReference type="SAM" id="MobiDB-lite"/>
    </source>
</evidence>
<proteinExistence type="predicted"/>
<dbReference type="PANTHER" id="PTHR39338">
    <property type="entry name" value="BLL5662 PROTEIN-RELATED"/>
    <property type="match status" value="1"/>
</dbReference>
<sequence length="508" mass="56087">MEGALHRFVRLLRLRGVRISIPEALDAMVCARQPGMLRDRETLRAALRVALVKDRRDEEVFDEIFDQFFTLVRVGGPDTGHGHGHGHEDLSDDGALEDFTLSETPSDTPQQGHTHGKPVDIREFFDPDDLAQQYNLHQEANKIDLAAMTDEIVISKDSQGIQGEGNRVQIETDSLHNAGVPGQISQQQGTKVDADLSVAQQEALLGWLNDPDGESQDGTEDDAAALRRRLTGVLAGLPEALKKHLEALMALENRVVEGHERSVAEVDRVGEHERMELEESIRRLARTLHGGLTHKREVAPRGRIDSGRTMRRNMRFDGIPFAPVTVRRAEDKPRLVILADVSLSVRATARFTLHLVHGLQNLFGQVRAFAFVADLVEVTDLFEDHPVEQALGLIFGGDVLDVDANSDYGAAFATFNEDFGSAVNRRSTVIVLGDGRGNGNDPGTEAFAEITRRARETIWLTPEPRYSWGLGACDLPGYAEYCSRVRVVRDLTGLETAAHEMAAEVVGR</sequence>
<organism evidence="2">
    <name type="scientific">uncultured Pseudonocardia sp</name>
    <dbReference type="NCBI Taxonomy" id="211455"/>
    <lineage>
        <taxon>Bacteria</taxon>
        <taxon>Bacillati</taxon>
        <taxon>Actinomycetota</taxon>
        <taxon>Actinomycetes</taxon>
        <taxon>Pseudonocardiales</taxon>
        <taxon>Pseudonocardiaceae</taxon>
        <taxon>Pseudonocardia</taxon>
        <taxon>environmental samples</taxon>
    </lineage>
</organism>
<evidence type="ECO:0000313" key="2">
    <source>
        <dbReference type="EMBL" id="CAA9398050.1"/>
    </source>
</evidence>
<reference evidence="2" key="1">
    <citation type="submission" date="2020-02" db="EMBL/GenBank/DDBJ databases">
        <authorList>
            <person name="Meier V. D."/>
        </authorList>
    </citation>
    <scope>NUCLEOTIDE SEQUENCE</scope>
    <source>
        <strain evidence="2">AVDCRST_MAG66</strain>
    </source>
</reference>
<dbReference type="PIRSF" id="PIRSF010256">
    <property type="entry name" value="CoxE_vWa"/>
    <property type="match status" value="1"/>
</dbReference>
<dbReference type="PANTHER" id="PTHR39338:SF5">
    <property type="entry name" value="BLR6139 PROTEIN"/>
    <property type="match status" value="1"/>
</dbReference>
<feature type="region of interest" description="Disordered" evidence="1">
    <location>
        <begin position="98"/>
        <end position="120"/>
    </location>
</feature>
<dbReference type="AlphaFoldDB" id="A0A6J4P159"/>
<dbReference type="InterPro" id="IPR008912">
    <property type="entry name" value="Uncharacterised_CoxE"/>
</dbReference>
<dbReference type="InterPro" id="IPR011195">
    <property type="entry name" value="UCP010256"/>
</dbReference>